<keyword evidence="3" id="KW-1185">Reference proteome</keyword>
<feature type="transmembrane region" description="Helical" evidence="1">
    <location>
        <begin position="249"/>
        <end position="271"/>
    </location>
</feature>
<dbReference type="SUPFAM" id="SSF53474">
    <property type="entry name" value="alpha/beta-Hydrolases"/>
    <property type="match status" value="1"/>
</dbReference>
<evidence type="ECO:0000313" key="2">
    <source>
        <dbReference type="EMBL" id="MDQ0376003.1"/>
    </source>
</evidence>
<sequence>MTAGLNTEFPVPSVVGFLLDPEFIETWLGEGAVLDWSVGGRIVIPPTVGEPGDSVAPASTAVVQHVRRTQSSFALRAVWGGRAGNSELILRVSTRPQGRSRLRITETGIPAGNEAKRAQFWSEVLGELDWQITAASDERRRFRQALVVVHGIGQQRPTTTLRNFVEAVFPDMKGTRRFVKPDYASPLVGATSVTVPGRWAMNRPTTDVYELYWAHLIRDTTTSEVYAWAFRLVWAPLGNIPRKLQPHIVIVRMLMVTVSVALLAAVTFLFVGNSRGTGVPAILAGSAAFLALVPGLVWKVAGLFGSSAQNLLIANILGDASRYLDSQPANVQARQSVRETGLRLLDELHDSGRYGRIIMYGHSLGSVIAYDILAHSWTRRNRSHAAAQSMKTPALRAVEDLMNPRSSPAEPPPISTVRERQNAAWNEFTGNGFRWLVSDLVTAGSPLAHARWLLSPDKHTPFKQLVADRSMPTCPPQTTPVRSPKPGRMRAAFTYTHRYCIPGEPRLRPRSVLVPDHGALFALVRWSNLYFPHTGFLHGDPVGGPLQPTFGRWVDDIKLPQPGGGAFGFAHTKYVDTSRSRAHVALLRGALELPVTADIVFWLNASSSRTTRNPDGEDS</sequence>
<gene>
    <name evidence="2" type="ORF">J2X26_004346</name>
</gene>
<keyword evidence="1" id="KW-1133">Transmembrane helix</keyword>
<proteinExistence type="predicted"/>
<dbReference type="InterPro" id="IPR029058">
    <property type="entry name" value="AB_hydrolase_fold"/>
</dbReference>
<evidence type="ECO:0000313" key="3">
    <source>
        <dbReference type="Proteomes" id="UP001239626"/>
    </source>
</evidence>
<dbReference type="InterPro" id="IPR023393">
    <property type="entry name" value="START-like_dom_sf"/>
</dbReference>
<dbReference type="Gene3D" id="3.30.530.20">
    <property type="match status" value="1"/>
</dbReference>
<dbReference type="Proteomes" id="UP001239626">
    <property type="component" value="Unassembled WGS sequence"/>
</dbReference>
<name>A0ABU0EL51_9CELL</name>
<evidence type="ECO:0008006" key="4">
    <source>
        <dbReference type="Google" id="ProtNLM"/>
    </source>
</evidence>
<reference evidence="2 3" key="1">
    <citation type="submission" date="2023-07" db="EMBL/GenBank/DDBJ databases">
        <title>Sorghum-associated microbial communities from plants grown in Nebraska, USA.</title>
        <authorList>
            <person name="Schachtman D."/>
        </authorList>
    </citation>
    <scope>NUCLEOTIDE SEQUENCE [LARGE SCALE GENOMIC DNA]</scope>
    <source>
        <strain evidence="2 3">BE332</strain>
    </source>
</reference>
<comment type="caution">
    <text evidence="2">The sequence shown here is derived from an EMBL/GenBank/DDBJ whole genome shotgun (WGS) entry which is preliminary data.</text>
</comment>
<organism evidence="2 3">
    <name type="scientific">Cellulomonas humilata</name>
    <dbReference type="NCBI Taxonomy" id="144055"/>
    <lineage>
        <taxon>Bacteria</taxon>
        <taxon>Bacillati</taxon>
        <taxon>Actinomycetota</taxon>
        <taxon>Actinomycetes</taxon>
        <taxon>Micrococcales</taxon>
        <taxon>Cellulomonadaceae</taxon>
        <taxon>Cellulomonas</taxon>
    </lineage>
</organism>
<feature type="transmembrane region" description="Helical" evidence="1">
    <location>
        <begin position="277"/>
        <end position="298"/>
    </location>
</feature>
<keyword evidence="1" id="KW-0472">Membrane</keyword>
<accession>A0ABU0EL51</accession>
<protein>
    <recommendedName>
        <fullName evidence="4">DUF676 domain-containing protein</fullName>
    </recommendedName>
</protein>
<keyword evidence="1" id="KW-0812">Transmembrane</keyword>
<evidence type="ECO:0000256" key="1">
    <source>
        <dbReference type="SAM" id="Phobius"/>
    </source>
</evidence>
<dbReference type="EMBL" id="JAUSVB010000008">
    <property type="protein sequence ID" value="MDQ0376003.1"/>
    <property type="molecule type" value="Genomic_DNA"/>
</dbReference>
<dbReference type="SUPFAM" id="SSF55961">
    <property type="entry name" value="Bet v1-like"/>
    <property type="match status" value="1"/>
</dbReference>